<gene>
    <name evidence="1" type="ORF">GO986_21895</name>
</gene>
<dbReference type="EMBL" id="WQLB01000059">
    <property type="protein sequence ID" value="MVN89391.1"/>
    <property type="molecule type" value="Genomic_DNA"/>
</dbReference>
<comment type="caution">
    <text evidence="1">The sequence shown here is derived from an EMBL/GenBank/DDBJ whole genome shotgun (WGS) entry which is preliminary data.</text>
</comment>
<dbReference type="Pfam" id="PF13384">
    <property type="entry name" value="HTH_23"/>
    <property type="match status" value="1"/>
</dbReference>
<accession>A0A7C9I604</accession>
<keyword evidence="2" id="KW-1185">Reference proteome</keyword>
<evidence type="ECO:0000313" key="2">
    <source>
        <dbReference type="Proteomes" id="UP000483286"/>
    </source>
</evidence>
<evidence type="ECO:0000313" key="1">
    <source>
        <dbReference type="EMBL" id="MVN89391.1"/>
    </source>
</evidence>
<dbReference type="Proteomes" id="UP000483286">
    <property type="component" value="Unassembled WGS sequence"/>
</dbReference>
<sequence>MSRSRTLCAGRVKRARIILMSNQGYTHQEIAEKIGVSYHTSCRWIGRFNALGLPGLDELGRPHVYSEANIGDVIQTALTNPDDLGLPFGSWTLDRLVTYLTDVKGIPIRRSRISEIFRHEGLRWRQQEGWMGVRVDPDFGQKRGLLKASTPVHLSTVS</sequence>
<dbReference type="SUPFAM" id="SSF46689">
    <property type="entry name" value="Homeodomain-like"/>
    <property type="match status" value="1"/>
</dbReference>
<organism evidence="1 2">
    <name type="scientific">Deinococcus arboris</name>
    <dbReference type="NCBI Taxonomy" id="2682977"/>
    <lineage>
        <taxon>Bacteria</taxon>
        <taxon>Thermotogati</taxon>
        <taxon>Deinococcota</taxon>
        <taxon>Deinococci</taxon>
        <taxon>Deinococcales</taxon>
        <taxon>Deinococcaceae</taxon>
        <taxon>Deinococcus</taxon>
    </lineage>
</organism>
<reference evidence="1 2" key="1">
    <citation type="submission" date="2019-12" db="EMBL/GenBank/DDBJ databases">
        <title>Deinococcus sp. HMF7620 Genome sequencing and assembly.</title>
        <authorList>
            <person name="Kang H."/>
            <person name="Kim H."/>
            <person name="Joh K."/>
        </authorList>
    </citation>
    <scope>NUCLEOTIDE SEQUENCE [LARGE SCALE GENOMIC DNA]</scope>
    <source>
        <strain evidence="1 2">HMF7620</strain>
    </source>
</reference>
<proteinExistence type="predicted"/>
<protein>
    <submittedName>
        <fullName evidence="1">Helix-turn-helix domain-containing protein</fullName>
    </submittedName>
</protein>
<dbReference type="AlphaFoldDB" id="A0A7C9I604"/>
<dbReference type="InterPro" id="IPR009057">
    <property type="entry name" value="Homeodomain-like_sf"/>
</dbReference>
<name>A0A7C9I604_9DEIO</name>